<dbReference type="Pfam" id="PF07683">
    <property type="entry name" value="CobW_C"/>
    <property type="match status" value="1"/>
</dbReference>
<dbReference type="EMBL" id="JALBUU010000004">
    <property type="protein sequence ID" value="MCI0752694.1"/>
    <property type="molecule type" value="Genomic_DNA"/>
</dbReference>
<dbReference type="Pfam" id="PF02492">
    <property type="entry name" value="cobW"/>
    <property type="match status" value="1"/>
</dbReference>
<evidence type="ECO:0000256" key="1">
    <source>
        <dbReference type="ARBA" id="ARBA00022741"/>
    </source>
</evidence>
<comment type="catalytic activity">
    <reaction evidence="6">
        <text>GTP + H2O = GDP + phosphate + H(+)</text>
        <dbReference type="Rhea" id="RHEA:19669"/>
        <dbReference type="ChEBI" id="CHEBI:15377"/>
        <dbReference type="ChEBI" id="CHEBI:15378"/>
        <dbReference type="ChEBI" id="CHEBI:37565"/>
        <dbReference type="ChEBI" id="CHEBI:43474"/>
        <dbReference type="ChEBI" id="CHEBI:58189"/>
    </reaction>
    <physiologicalReaction direction="left-to-right" evidence="6">
        <dbReference type="Rhea" id="RHEA:19670"/>
    </physiologicalReaction>
</comment>
<dbReference type="PANTHER" id="PTHR13748">
    <property type="entry name" value="COBW-RELATED"/>
    <property type="match status" value="1"/>
</dbReference>
<comment type="function">
    <text evidence="5">Zinc chaperone that directly transfers zinc cofactor to target proteins, thereby activating them. Zinc is transferred from the CXCC motif in the GTPase domain to the zinc binding site in target proteins in a process requiring GTP hydrolysis.</text>
</comment>
<comment type="caution">
    <text evidence="9">The sequence shown here is derived from an EMBL/GenBank/DDBJ whole genome shotgun (WGS) entry which is preliminary data.</text>
</comment>
<dbReference type="SUPFAM" id="SSF52540">
    <property type="entry name" value="P-loop containing nucleoside triphosphate hydrolases"/>
    <property type="match status" value="1"/>
</dbReference>
<protein>
    <submittedName>
        <fullName evidence="9">GTP-binding protein</fullName>
    </submittedName>
</protein>
<dbReference type="Gene3D" id="3.30.1220.10">
    <property type="entry name" value="CobW-like, C-terminal domain"/>
    <property type="match status" value="1"/>
</dbReference>
<dbReference type="SUPFAM" id="SSF90002">
    <property type="entry name" value="Hypothetical protein YjiA, C-terminal domain"/>
    <property type="match status" value="1"/>
</dbReference>
<evidence type="ECO:0000256" key="5">
    <source>
        <dbReference type="ARBA" id="ARBA00045658"/>
    </source>
</evidence>
<evidence type="ECO:0000259" key="8">
    <source>
        <dbReference type="SMART" id="SM00833"/>
    </source>
</evidence>
<evidence type="ECO:0000256" key="7">
    <source>
        <dbReference type="SAM" id="MobiDB-lite"/>
    </source>
</evidence>
<dbReference type="PANTHER" id="PTHR13748:SF62">
    <property type="entry name" value="COBW DOMAIN-CONTAINING PROTEIN"/>
    <property type="match status" value="1"/>
</dbReference>
<reference evidence="9 10" key="1">
    <citation type="submission" date="2022-03" db="EMBL/GenBank/DDBJ databases">
        <title>Complete genome analysis of Roseomonas KG 17.1 : a prolific producer of plant growth promoters.</title>
        <authorList>
            <person name="Saadouli I."/>
            <person name="Najjari A."/>
            <person name="Mosbah A."/>
            <person name="Ouzari H.I."/>
        </authorList>
    </citation>
    <scope>NUCLEOTIDE SEQUENCE [LARGE SCALE GENOMIC DNA]</scope>
    <source>
        <strain evidence="9 10">KG17-1</strain>
    </source>
</reference>
<dbReference type="Gene3D" id="3.40.50.300">
    <property type="entry name" value="P-loop containing nucleotide triphosphate hydrolases"/>
    <property type="match status" value="1"/>
</dbReference>
<feature type="region of interest" description="Disordered" evidence="7">
    <location>
        <begin position="231"/>
        <end position="255"/>
    </location>
</feature>
<dbReference type="InterPro" id="IPR027417">
    <property type="entry name" value="P-loop_NTPase"/>
</dbReference>
<evidence type="ECO:0000256" key="6">
    <source>
        <dbReference type="ARBA" id="ARBA00049117"/>
    </source>
</evidence>
<keyword evidence="10" id="KW-1185">Reference proteome</keyword>
<keyword evidence="1" id="KW-0547">Nucleotide-binding</keyword>
<comment type="similarity">
    <text evidence="4">Belongs to the SIMIBI class G3E GTPase family. ZNG1 subfamily.</text>
</comment>
<dbReference type="CDD" id="cd03112">
    <property type="entry name" value="CobW-like"/>
    <property type="match status" value="1"/>
</dbReference>
<sequence length="373" mass="39627">MAGDSLNSGAGPTAPLPVTLLTGFLGAGKTTLLNRLLRQLGMEGTAVLVNEFGEIGLDHLLVESLDEEAVLLQAGCLCCTIRGDLARALEGIARRVRDGQALRRVVIETTGLADPLPILQTLMADPATARHFILDGVVTVIDAVNGQATLDRQPEAVRQVAVADRLLVSKADLADPAALQALRARLRGINPTVVPRILDAAPVSITGLGPAAVPQRAAVLRDWLAEAAVGHDQGDHHHGHAHGDQGHRHGHDPNRHDSRIHAFALRFDTPLPWDGLATWLEMLAATRSDAVLRVKGILDLQGQERPVAIHGVQSVWHAPTLLPAWPAEVPRQSVLVFILRDLPRAVIEDGIAAFCAAAVPTVFTPERAASGGD</sequence>
<keyword evidence="3" id="KW-0143">Chaperone</keyword>
<dbReference type="SMART" id="SM00833">
    <property type="entry name" value="CobW_C"/>
    <property type="match status" value="1"/>
</dbReference>
<name>A0ABS9W2A9_9PROT</name>
<proteinExistence type="inferred from homology"/>
<evidence type="ECO:0000313" key="9">
    <source>
        <dbReference type="EMBL" id="MCI0752694.1"/>
    </source>
</evidence>
<dbReference type="RefSeq" id="WP_241792503.1">
    <property type="nucleotide sequence ID" value="NZ_JALBUU010000004.1"/>
</dbReference>
<dbReference type="Proteomes" id="UP001201985">
    <property type="component" value="Unassembled WGS sequence"/>
</dbReference>
<evidence type="ECO:0000256" key="2">
    <source>
        <dbReference type="ARBA" id="ARBA00022801"/>
    </source>
</evidence>
<evidence type="ECO:0000313" key="10">
    <source>
        <dbReference type="Proteomes" id="UP001201985"/>
    </source>
</evidence>
<organism evidence="9 10">
    <name type="scientific">Teichococcus vastitatis</name>
    <dbReference type="NCBI Taxonomy" id="2307076"/>
    <lineage>
        <taxon>Bacteria</taxon>
        <taxon>Pseudomonadati</taxon>
        <taxon>Pseudomonadota</taxon>
        <taxon>Alphaproteobacteria</taxon>
        <taxon>Acetobacterales</taxon>
        <taxon>Roseomonadaceae</taxon>
        <taxon>Roseomonas</taxon>
    </lineage>
</organism>
<feature type="compositionally biased region" description="Basic and acidic residues" evidence="7">
    <location>
        <begin position="232"/>
        <end position="255"/>
    </location>
</feature>
<evidence type="ECO:0000256" key="4">
    <source>
        <dbReference type="ARBA" id="ARBA00034320"/>
    </source>
</evidence>
<keyword evidence="2" id="KW-0378">Hydrolase</keyword>
<gene>
    <name evidence="9" type="ORF">MON41_02800</name>
</gene>
<accession>A0ABS9W2A9</accession>
<dbReference type="InterPro" id="IPR011629">
    <property type="entry name" value="CobW-like_C"/>
</dbReference>
<dbReference type="InterPro" id="IPR003495">
    <property type="entry name" value="CobW/HypB/UreG_nucleotide-bd"/>
</dbReference>
<evidence type="ECO:0000256" key="3">
    <source>
        <dbReference type="ARBA" id="ARBA00023186"/>
    </source>
</evidence>
<dbReference type="InterPro" id="IPR051316">
    <property type="entry name" value="Zinc-reg_GTPase_activator"/>
</dbReference>
<feature type="domain" description="CobW C-terminal" evidence="8">
    <location>
        <begin position="260"/>
        <end position="355"/>
    </location>
</feature>
<dbReference type="InterPro" id="IPR036627">
    <property type="entry name" value="CobW-likC_sf"/>
</dbReference>